<evidence type="ECO:0000313" key="2">
    <source>
        <dbReference type="Proteomes" id="UP000324222"/>
    </source>
</evidence>
<reference evidence="1 2" key="1">
    <citation type="submission" date="2019-05" db="EMBL/GenBank/DDBJ databases">
        <title>Another draft genome of Portunus trituberculatus and its Hox gene families provides insights of decapod evolution.</title>
        <authorList>
            <person name="Jeong J.-H."/>
            <person name="Song I."/>
            <person name="Kim S."/>
            <person name="Choi T."/>
            <person name="Kim D."/>
            <person name="Ryu S."/>
            <person name="Kim W."/>
        </authorList>
    </citation>
    <scope>NUCLEOTIDE SEQUENCE [LARGE SCALE GENOMIC DNA]</scope>
    <source>
        <tissue evidence="1">Muscle</tissue>
    </source>
</reference>
<gene>
    <name evidence="1" type="ORF">E2C01_017400</name>
</gene>
<name>A0A5B7DSC4_PORTR</name>
<organism evidence="1 2">
    <name type="scientific">Portunus trituberculatus</name>
    <name type="common">Swimming crab</name>
    <name type="synonym">Neptunus trituberculatus</name>
    <dbReference type="NCBI Taxonomy" id="210409"/>
    <lineage>
        <taxon>Eukaryota</taxon>
        <taxon>Metazoa</taxon>
        <taxon>Ecdysozoa</taxon>
        <taxon>Arthropoda</taxon>
        <taxon>Crustacea</taxon>
        <taxon>Multicrustacea</taxon>
        <taxon>Malacostraca</taxon>
        <taxon>Eumalacostraca</taxon>
        <taxon>Eucarida</taxon>
        <taxon>Decapoda</taxon>
        <taxon>Pleocyemata</taxon>
        <taxon>Brachyura</taxon>
        <taxon>Eubrachyura</taxon>
        <taxon>Portunoidea</taxon>
        <taxon>Portunidae</taxon>
        <taxon>Portuninae</taxon>
        <taxon>Portunus</taxon>
    </lineage>
</organism>
<keyword evidence="2" id="KW-1185">Reference proteome</keyword>
<dbReference type="Proteomes" id="UP000324222">
    <property type="component" value="Unassembled WGS sequence"/>
</dbReference>
<sequence length="41" mass="5199">MLNPFSTAMHFYHEFWVRLDNFIYIRKGLWSLHYFNTHMSF</sequence>
<protein>
    <submittedName>
        <fullName evidence="1">Uncharacterized protein</fullName>
    </submittedName>
</protein>
<dbReference type="AlphaFoldDB" id="A0A5B7DSC4"/>
<proteinExistence type="predicted"/>
<accession>A0A5B7DSC4</accession>
<evidence type="ECO:0000313" key="1">
    <source>
        <dbReference type="EMBL" id="MPC24320.1"/>
    </source>
</evidence>
<dbReference type="EMBL" id="VSRR010001316">
    <property type="protein sequence ID" value="MPC24320.1"/>
    <property type="molecule type" value="Genomic_DNA"/>
</dbReference>
<comment type="caution">
    <text evidence="1">The sequence shown here is derived from an EMBL/GenBank/DDBJ whole genome shotgun (WGS) entry which is preliminary data.</text>
</comment>